<organism evidence="1 2">
    <name type="scientific">Hyalomma asiaticum</name>
    <name type="common">Tick</name>
    <dbReference type="NCBI Taxonomy" id="266040"/>
    <lineage>
        <taxon>Eukaryota</taxon>
        <taxon>Metazoa</taxon>
        <taxon>Ecdysozoa</taxon>
        <taxon>Arthropoda</taxon>
        <taxon>Chelicerata</taxon>
        <taxon>Arachnida</taxon>
        <taxon>Acari</taxon>
        <taxon>Parasitiformes</taxon>
        <taxon>Ixodida</taxon>
        <taxon>Ixodoidea</taxon>
        <taxon>Ixodidae</taxon>
        <taxon>Hyalomminae</taxon>
        <taxon>Hyalomma</taxon>
    </lineage>
</organism>
<dbReference type="EMBL" id="CM023481">
    <property type="protein sequence ID" value="KAH6946545.1"/>
    <property type="molecule type" value="Genomic_DNA"/>
</dbReference>
<dbReference type="Proteomes" id="UP000821845">
    <property type="component" value="Chromosome 1"/>
</dbReference>
<accession>A0ACB7TIB5</accession>
<reference evidence="1" key="1">
    <citation type="submission" date="2020-05" db="EMBL/GenBank/DDBJ databases">
        <title>Large-scale comparative analyses of tick genomes elucidate their genetic diversity and vector capacities.</title>
        <authorList>
            <person name="Jia N."/>
            <person name="Wang J."/>
            <person name="Shi W."/>
            <person name="Du L."/>
            <person name="Sun Y."/>
            <person name="Zhan W."/>
            <person name="Jiang J."/>
            <person name="Wang Q."/>
            <person name="Zhang B."/>
            <person name="Ji P."/>
            <person name="Sakyi L.B."/>
            <person name="Cui X."/>
            <person name="Yuan T."/>
            <person name="Jiang B."/>
            <person name="Yang W."/>
            <person name="Lam T.T.-Y."/>
            <person name="Chang Q."/>
            <person name="Ding S."/>
            <person name="Wang X."/>
            <person name="Zhu J."/>
            <person name="Ruan X."/>
            <person name="Zhao L."/>
            <person name="Wei J."/>
            <person name="Que T."/>
            <person name="Du C."/>
            <person name="Cheng J."/>
            <person name="Dai P."/>
            <person name="Han X."/>
            <person name="Huang E."/>
            <person name="Gao Y."/>
            <person name="Liu J."/>
            <person name="Shao H."/>
            <person name="Ye R."/>
            <person name="Li L."/>
            <person name="Wei W."/>
            <person name="Wang X."/>
            <person name="Wang C."/>
            <person name="Yang T."/>
            <person name="Huo Q."/>
            <person name="Li W."/>
            <person name="Guo W."/>
            <person name="Chen H."/>
            <person name="Zhou L."/>
            <person name="Ni X."/>
            <person name="Tian J."/>
            <person name="Zhou Y."/>
            <person name="Sheng Y."/>
            <person name="Liu T."/>
            <person name="Pan Y."/>
            <person name="Xia L."/>
            <person name="Li J."/>
            <person name="Zhao F."/>
            <person name="Cao W."/>
        </authorList>
    </citation>
    <scope>NUCLEOTIDE SEQUENCE</scope>
    <source>
        <strain evidence="1">Hyas-2018</strain>
    </source>
</reference>
<name>A0ACB7TIB5_HYAAI</name>
<comment type="caution">
    <text evidence="1">The sequence shown here is derived from an EMBL/GenBank/DDBJ whole genome shotgun (WGS) entry which is preliminary data.</text>
</comment>
<gene>
    <name evidence="1" type="ORF">HPB50_013897</name>
</gene>
<proteinExistence type="predicted"/>
<protein>
    <submittedName>
        <fullName evidence="1">Uncharacterized protein</fullName>
    </submittedName>
</protein>
<evidence type="ECO:0000313" key="2">
    <source>
        <dbReference type="Proteomes" id="UP000821845"/>
    </source>
</evidence>
<keyword evidence="2" id="KW-1185">Reference proteome</keyword>
<evidence type="ECO:0000313" key="1">
    <source>
        <dbReference type="EMBL" id="KAH6946545.1"/>
    </source>
</evidence>
<sequence>MENMMHVLVPKQQLLEMKLLCLGSRWKRKPPSSNKSKAVGHRQRWGREFGVLKQTVLDFMKNKRKTLEVAAKSTGAGKKNVSQGVYQKLEETLLVWLNAMISKKIPVSGDIMKQKVEVFALRMNVKDFKFSDGWLPNFKNRNDFKL</sequence>